<organism evidence="2">
    <name type="scientific">Spongospora subterranea</name>
    <dbReference type="NCBI Taxonomy" id="70186"/>
    <lineage>
        <taxon>Eukaryota</taxon>
        <taxon>Sar</taxon>
        <taxon>Rhizaria</taxon>
        <taxon>Endomyxa</taxon>
        <taxon>Phytomyxea</taxon>
        <taxon>Plasmodiophorida</taxon>
        <taxon>Plasmodiophoridae</taxon>
        <taxon>Spongospora</taxon>
    </lineage>
</organism>
<dbReference type="EMBL" id="HACM01008945">
    <property type="protein sequence ID" value="CRZ09387.1"/>
    <property type="molecule type" value="Transcribed_RNA"/>
</dbReference>
<evidence type="ECO:0000313" key="2">
    <source>
        <dbReference type="EMBL" id="CRZ09387.1"/>
    </source>
</evidence>
<feature type="compositionally biased region" description="Low complexity" evidence="1">
    <location>
        <begin position="41"/>
        <end position="61"/>
    </location>
</feature>
<reference evidence="2" key="1">
    <citation type="submission" date="2015-04" db="EMBL/GenBank/DDBJ databases">
        <title>The genome sequence of the plant pathogenic Rhizarian Plasmodiophora brassicae reveals insights in its biotrophic life cycle and the origin of chitin synthesis.</title>
        <authorList>
            <person name="Schwelm A."/>
            <person name="Fogelqvist J."/>
            <person name="Knaust A."/>
            <person name="Julke S."/>
            <person name="Lilja T."/>
            <person name="Dhandapani V."/>
            <person name="Bonilla-Rosso G."/>
            <person name="Karlsson M."/>
            <person name="Shevchenko A."/>
            <person name="Choi S.R."/>
            <person name="Kim H.G."/>
            <person name="Park J.Y."/>
            <person name="Lim Y.P."/>
            <person name="Ludwig-Muller J."/>
            <person name="Dixelius C."/>
        </authorList>
    </citation>
    <scope>NUCLEOTIDE SEQUENCE</scope>
    <source>
        <tissue evidence="2">Potato root galls</tissue>
    </source>
</reference>
<evidence type="ECO:0000256" key="1">
    <source>
        <dbReference type="SAM" id="MobiDB-lite"/>
    </source>
</evidence>
<dbReference type="AlphaFoldDB" id="A0A0H5R6J0"/>
<sequence>MFPSALSFCVFAGGAFFGGAGDFFFPVRAGAVLLGFFAAGDTSSKSELSPPESLPQLLSEPANDDDSCPSSSELLAGFAIARAISGRAAARNTYTAVGIQHRSQPPSI</sequence>
<proteinExistence type="predicted"/>
<feature type="region of interest" description="Disordered" evidence="1">
    <location>
        <begin position="41"/>
        <end position="70"/>
    </location>
</feature>
<protein>
    <submittedName>
        <fullName evidence="2">Uncharacterized protein</fullName>
    </submittedName>
</protein>
<name>A0A0H5R6J0_9EUKA</name>
<accession>A0A0H5R6J0</accession>